<evidence type="ECO:0000313" key="2">
    <source>
        <dbReference type="Proteomes" id="UP001165383"/>
    </source>
</evidence>
<evidence type="ECO:0000313" key="1">
    <source>
        <dbReference type="EMBL" id="MCL6740406.1"/>
    </source>
</evidence>
<dbReference type="RefSeq" id="WP_249914839.1">
    <property type="nucleotide sequence ID" value="NZ_JAMGBB010000001.1"/>
</dbReference>
<dbReference type="Proteomes" id="UP001165383">
    <property type="component" value="Unassembled WGS sequence"/>
</dbReference>
<accession>A0ABT0S8H2</accession>
<gene>
    <name evidence="1" type="ORF">LZ518_04585</name>
</gene>
<organism evidence="1 2">
    <name type="scientific">Sphingomonas brevis</name>
    <dbReference type="NCBI Taxonomy" id="2908206"/>
    <lineage>
        <taxon>Bacteria</taxon>
        <taxon>Pseudomonadati</taxon>
        <taxon>Pseudomonadota</taxon>
        <taxon>Alphaproteobacteria</taxon>
        <taxon>Sphingomonadales</taxon>
        <taxon>Sphingomonadaceae</taxon>
        <taxon>Sphingomonas</taxon>
    </lineage>
</organism>
<keyword evidence="2" id="KW-1185">Reference proteome</keyword>
<sequence length="126" mass="13254">MSHGLVGAAATGTAAGEGEAPIAAVGTAHSDMAIAAAVILRPNADINLLPLEDRSINPAEINTPPPNVVLLGSLRKLTQISAIFCRRDEYVAVFQRGKCEILTFDCRSAAADIRPPLAMPPKLIER</sequence>
<proteinExistence type="predicted"/>
<name>A0ABT0S8H2_9SPHN</name>
<reference evidence="1" key="1">
    <citation type="submission" date="2022-05" db="EMBL/GenBank/DDBJ databases">
        <authorList>
            <person name="Jo J.-H."/>
            <person name="Im W.-T."/>
        </authorList>
    </citation>
    <scope>NUCLEOTIDE SEQUENCE</scope>
    <source>
        <strain evidence="1">RB56-2</strain>
    </source>
</reference>
<dbReference type="EMBL" id="JAMGBB010000001">
    <property type="protein sequence ID" value="MCL6740406.1"/>
    <property type="molecule type" value="Genomic_DNA"/>
</dbReference>
<protein>
    <submittedName>
        <fullName evidence="1">Uncharacterized protein</fullName>
    </submittedName>
</protein>
<comment type="caution">
    <text evidence="1">The sequence shown here is derived from an EMBL/GenBank/DDBJ whole genome shotgun (WGS) entry which is preliminary data.</text>
</comment>